<feature type="coiled-coil region" evidence="1">
    <location>
        <begin position="106"/>
        <end position="172"/>
    </location>
</feature>
<gene>
    <name evidence="2" type="ORF">MGWOODY_Mmi2092</name>
</gene>
<keyword evidence="1" id="KW-0175">Coiled coil</keyword>
<dbReference type="PANTHER" id="PTHR30469">
    <property type="entry name" value="MULTIDRUG RESISTANCE PROTEIN MDTA"/>
    <property type="match status" value="1"/>
</dbReference>
<dbReference type="NCBIfam" id="TIGR01730">
    <property type="entry name" value="RND_mfp"/>
    <property type="match status" value="1"/>
</dbReference>
<name>A0A160VDC8_9ZZZZ</name>
<dbReference type="Gene3D" id="2.40.420.20">
    <property type="match status" value="1"/>
</dbReference>
<dbReference type="GO" id="GO:1990281">
    <property type="term" value="C:efflux pump complex"/>
    <property type="evidence" value="ECO:0007669"/>
    <property type="project" value="TreeGrafter"/>
</dbReference>
<dbReference type="GO" id="GO:0015562">
    <property type="term" value="F:efflux transmembrane transporter activity"/>
    <property type="evidence" value="ECO:0007669"/>
    <property type="project" value="TreeGrafter"/>
</dbReference>
<dbReference type="Gene3D" id="2.40.50.100">
    <property type="match status" value="1"/>
</dbReference>
<dbReference type="EMBL" id="FAXC01000047">
    <property type="protein sequence ID" value="CUV08363.1"/>
    <property type="molecule type" value="Genomic_DNA"/>
</dbReference>
<dbReference type="InterPro" id="IPR006143">
    <property type="entry name" value="RND_pump_MFP"/>
</dbReference>
<protein>
    <submittedName>
        <fullName evidence="2">Membrane fusion protein of RND family multidrug efflux pump</fullName>
    </submittedName>
</protein>
<accession>A0A160VDC8</accession>
<evidence type="ECO:0000256" key="1">
    <source>
        <dbReference type="SAM" id="Coils"/>
    </source>
</evidence>
<dbReference type="SUPFAM" id="SSF111369">
    <property type="entry name" value="HlyD-like secretion proteins"/>
    <property type="match status" value="1"/>
</dbReference>
<sequence>MKNYFGLLFLVISVVLAFLMIKNKSVAVSEDVEIDIPYVKTMMLLPQTVNASIASQGVISPESALTLLSELNSKVDWISPSMETGSSFSKGDTLLILDKRDYELALITAESDVLNAEVNLEREKAESDLASKEWKRVGTGAGSDLALRKPQLAQAKATLAAAQATLERAQRNLKRTVFIAPFDGRVRTKNVDPGATIFPGTALGNIYATESFEVRLPIADQDVPFTGLDFNGRQIPEDKQLDVKFSLGNSNLKGKVVRAEAEVDPMTRMLSIVARIDNTPSISSSNPIAVGQFVQATIYGIEIPEIVVLPRTAVRDEGVWVVDTSMILYNRPVDVLRYENEFALIGEGIEPGDRLLTSRLSSLVNGLKVTFELN</sequence>
<evidence type="ECO:0000313" key="2">
    <source>
        <dbReference type="EMBL" id="CUV08363.1"/>
    </source>
</evidence>
<organism evidence="2">
    <name type="scientific">hydrothermal vent metagenome</name>
    <dbReference type="NCBI Taxonomy" id="652676"/>
    <lineage>
        <taxon>unclassified sequences</taxon>
        <taxon>metagenomes</taxon>
        <taxon>ecological metagenomes</taxon>
    </lineage>
</organism>
<dbReference type="Gene3D" id="1.10.287.470">
    <property type="entry name" value="Helix hairpin bin"/>
    <property type="match status" value="1"/>
</dbReference>
<dbReference type="PANTHER" id="PTHR30469:SF12">
    <property type="entry name" value="MULTIDRUG RESISTANCE PROTEIN MDTA"/>
    <property type="match status" value="1"/>
</dbReference>
<reference evidence="2" key="1">
    <citation type="submission" date="2015-10" db="EMBL/GenBank/DDBJ databases">
        <authorList>
            <person name="Gilbert D.G."/>
        </authorList>
    </citation>
    <scope>NUCLEOTIDE SEQUENCE</scope>
</reference>
<proteinExistence type="predicted"/>
<dbReference type="AlphaFoldDB" id="A0A160VDC8"/>
<dbReference type="Gene3D" id="2.40.30.170">
    <property type="match status" value="1"/>
</dbReference>